<comment type="caution">
    <text evidence="17">The sequence shown here is derived from an EMBL/GenBank/DDBJ whole genome shotgun (WGS) entry which is preliminary data.</text>
</comment>
<keyword evidence="6 12" id="KW-0406">Ion transport</keyword>
<evidence type="ECO:0000256" key="1">
    <source>
        <dbReference type="ARBA" id="ARBA00003543"/>
    </source>
</evidence>
<evidence type="ECO:0000256" key="12">
    <source>
        <dbReference type="HAMAP-Rule" id="MF_00530"/>
    </source>
</evidence>
<feature type="domain" description="ATP synthase F1 complex delta/epsilon subunit N-terminal" evidence="16">
    <location>
        <begin position="8"/>
        <end position="89"/>
    </location>
</feature>
<evidence type="ECO:0000256" key="6">
    <source>
        <dbReference type="ARBA" id="ARBA00023065"/>
    </source>
</evidence>
<comment type="subunit">
    <text evidence="12 13">F-type ATPases have 2 components, CF(1) - the catalytic core - and CF(0) - the membrane proton channel. CF(1) has five subunits: alpha(3), beta(3), gamma(1), delta(1), epsilon(1). CF(0) has three main subunits: a, b and c.</text>
</comment>
<dbReference type="EMBL" id="JBHSSM010000018">
    <property type="protein sequence ID" value="MFC6315504.1"/>
    <property type="molecule type" value="Genomic_DNA"/>
</dbReference>
<evidence type="ECO:0000313" key="18">
    <source>
        <dbReference type="Proteomes" id="UP001596310"/>
    </source>
</evidence>
<feature type="coiled-coil region" evidence="14">
    <location>
        <begin position="97"/>
        <end position="133"/>
    </location>
</feature>
<dbReference type="NCBIfam" id="TIGR01216">
    <property type="entry name" value="ATP_synt_epsi"/>
    <property type="match status" value="1"/>
</dbReference>
<dbReference type="PANTHER" id="PTHR13822:SF10">
    <property type="entry name" value="ATP SYNTHASE EPSILON CHAIN, CHLOROPLASTIC"/>
    <property type="match status" value="1"/>
</dbReference>
<dbReference type="PANTHER" id="PTHR13822">
    <property type="entry name" value="ATP SYNTHASE DELTA/EPSILON CHAIN"/>
    <property type="match status" value="1"/>
</dbReference>
<accession>A0ABW1UNK0</accession>
<keyword evidence="12" id="KW-0375">Hydrogen ion transport</keyword>
<dbReference type="InterPro" id="IPR020546">
    <property type="entry name" value="ATP_synth_F1_dsu/esu_N"/>
</dbReference>
<dbReference type="Gene3D" id="2.60.15.10">
    <property type="entry name" value="F0F1 ATP synthase delta/epsilon subunit, N-terminal"/>
    <property type="match status" value="1"/>
</dbReference>
<evidence type="ECO:0000256" key="3">
    <source>
        <dbReference type="ARBA" id="ARBA00005712"/>
    </source>
</evidence>
<dbReference type="InterPro" id="IPR036771">
    <property type="entry name" value="ATPsynth_dsu/esu_N"/>
</dbReference>
<evidence type="ECO:0000256" key="2">
    <source>
        <dbReference type="ARBA" id="ARBA00004202"/>
    </source>
</evidence>
<keyword evidence="7 12" id="KW-0472">Membrane</keyword>
<evidence type="ECO:0000256" key="13">
    <source>
        <dbReference type="RuleBase" id="RU003656"/>
    </source>
</evidence>
<gene>
    <name evidence="12" type="primary">atpC</name>
    <name evidence="17" type="ORF">ACFQHW_08010</name>
</gene>
<evidence type="ECO:0000256" key="14">
    <source>
        <dbReference type="SAM" id="Coils"/>
    </source>
</evidence>
<keyword evidence="18" id="KW-1185">Reference proteome</keyword>
<comment type="subcellular location">
    <subcellularLocation>
        <location evidence="2 12">Cell membrane</location>
        <topology evidence="2 12">Peripheral membrane protein</topology>
    </subcellularLocation>
</comment>
<keyword evidence="14" id="KW-0175">Coiled coil</keyword>
<keyword evidence="9 12" id="KW-0066">ATP synthesis</keyword>
<keyword evidence="5 12" id="KW-0813">Transport</keyword>
<evidence type="ECO:0000256" key="5">
    <source>
        <dbReference type="ARBA" id="ARBA00022448"/>
    </source>
</evidence>
<evidence type="ECO:0000256" key="9">
    <source>
        <dbReference type="ARBA" id="ARBA00023310"/>
    </source>
</evidence>
<reference evidence="18" key="1">
    <citation type="journal article" date="2019" name="Int. J. Syst. Evol. Microbiol.">
        <title>The Global Catalogue of Microorganisms (GCM) 10K type strain sequencing project: providing services to taxonomists for standard genome sequencing and annotation.</title>
        <authorList>
            <consortium name="The Broad Institute Genomics Platform"/>
            <consortium name="The Broad Institute Genome Sequencing Center for Infectious Disease"/>
            <person name="Wu L."/>
            <person name="Ma J."/>
        </authorList>
    </citation>
    <scope>NUCLEOTIDE SEQUENCE [LARGE SCALE GENOMIC DNA]</scope>
    <source>
        <strain evidence="18">CCM 8897</strain>
    </source>
</reference>
<dbReference type="Proteomes" id="UP001596310">
    <property type="component" value="Unassembled WGS sequence"/>
</dbReference>
<dbReference type="HAMAP" id="MF_00530">
    <property type="entry name" value="ATP_synth_epsil_bac"/>
    <property type="match status" value="1"/>
</dbReference>
<organism evidence="17 18">
    <name type="scientific">Lapidilactobacillus achengensis</name>
    <dbReference type="NCBI Taxonomy" id="2486000"/>
    <lineage>
        <taxon>Bacteria</taxon>
        <taxon>Bacillati</taxon>
        <taxon>Bacillota</taxon>
        <taxon>Bacilli</taxon>
        <taxon>Lactobacillales</taxon>
        <taxon>Lactobacillaceae</taxon>
        <taxon>Lapidilactobacillus</taxon>
    </lineage>
</organism>
<evidence type="ECO:0000256" key="11">
    <source>
        <dbReference type="ARBA" id="ARBA00031795"/>
    </source>
</evidence>
<dbReference type="InterPro" id="IPR020547">
    <property type="entry name" value="ATP_synth_F1_esu_C"/>
</dbReference>
<dbReference type="InterPro" id="IPR036794">
    <property type="entry name" value="ATP_F1_dsu/esu_C_sf"/>
</dbReference>
<dbReference type="SUPFAM" id="SSF51344">
    <property type="entry name" value="Epsilon subunit of F1F0-ATP synthase N-terminal domain"/>
    <property type="match status" value="1"/>
</dbReference>
<evidence type="ECO:0000313" key="17">
    <source>
        <dbReference type="EMBL" id="MFC6315504.1"/>
    </source>
</evidence>
<proteinExistence type="inferred from homology"/>
<evidence type="ECO:0000256" key="4">
    <source>
        <dbReference type="ARBA" id="ARBA00014480"/>
    </source>
</evidence>
<sequence>MATSQKVLTVNIVTPDGLVYDHHATMLVACAVDGDLGIMANHEPIIAPLKIGEVRVKRTDNPDHEDAVAVNGGFLEVNDNVASIVADSAERARDIDLKRAETARERAEKKIKVAEAQHDIDEVQRAQVALNRAINRINVSKHRRF</sequence>
<evidence type="ECO:0000256" key="7">
    <source>
        <dbReference type="ARBA" id="ARBA00023136"/>
    </source>
</evidence>
<dbReference type="Gene3D" id="1.20.5.440">
    <property type="entry name" value="ATP synthase delta/epsilon subunit, C-terminal domain"/>
    <property type="match status" value="1"/>
</dbReference>
<dbReference type="InterPro" id="IPR001469">
    <property type="entry name" value="ATP_synth_F1_dsu/esu"/>
</dbReference>
<evidence type="ECO:0000256" key="10">
    <source>
        <dbReference type="ARBA" id="ARBA00030215"/>
    </source>
</evidence>
<protein>
    <recommendedName>
        <fullName evidence="4 12">ATP synthase epsilon chain</fullName>
    </recommendedName>
    <alternativeName>
        <fullName evidence="11 12">ATP synthase F1 sector epsilon subunit</fullName>
    </alternativeName>
    <alternativeName>
        <fullName evidence="10 12">F-ATPase epsilon subunit</fullName>
    </alternativeName>
</protein>
<dbReference type="Pfam" id="PF00401">
    <property type="entry name" value="ATP-synt_DE"/>
    <property type="match status" value="1"/>
</dbReference>
<dbReference type="CDD" id="cd12152">
    <property type="entry name" value="F1-ATPase_delta"/>
    <property type="match status" value="1"/>
</dbReference>
<keyword evidence="8 12" id="KW-0139">CF(1)</keyword>
<dbReference type="Pfam" id="PF02823">
    <property type="entry name" value="ATP-synt_DE_N"/>
    <property type="match status" value="1"/>
</dbReference>
<comment type="function">
    <text evidence="1 12">Produces ATP from ADP in the presence of a proton gradient across the membrane.</text>
</comment>
<evidence type="ECO:0000259" key="15">
    <source>
        <dbReference type="Pfam" id="PF00401"/>
    </source>
</evidence>
<feature type="domain" description="ATP synthase epsilon subunit C-terminal" evidence="15">
    <location>
        <begin position="94"/>
        <end position="141"/>
    </location>
</feature>
<dbReference type="SUPFAM" id="SSF46604">
    <property type="entry name" value="Epsilon subunit of F1F0-ATP synthase C-terminal domain"/>
    <property type="match status" value="1"/>
</dbReference>
<dbReference type="RefSeq" id="WP_125598599.1">
    <property type="nucleotide sequence ID" value="NZ_JBHSSM010000018.1"/>
</dbReference>
<comment type="similarity">
    <text evidence="3 12 13">Belongs to the ATPase epsilon chain family.</text>
</comment>
<evidence type="ECO:0000259" key="16">
    <source>
        <dbReference type="Pfam" id="PF02823"/>
    </source>
</evidence>
<evidence type="ECO:0000256" key="8">
    <source>
        <dbReference type="ARBA" id="ARBA00023196"/>
    </source>
</evidence>
<keyword evidence="12" id="KW-1003">Cell membrane</keyword>
<dbReference type="NCBIfam" id="NF001846">
    <property type="entry name" value="PRK00571.1-3"/>
    <property type="match status" value="1"/>
</dbReference>
<name>A0ABW1UNK0_9LACO</name>